<keyword evidence="2" id="KW-1185">Reference proteome</keyword>
<sequence length="64" mass="7518">MQERNNHNASATSAMEHTWFGDLIAKRETHERTSRIVKKFHEKEKKNLTYPIPKIPDPMIGKTQ</sequence>
<dbReference type="RefSeq" id="XP_024553621.1">
    <property type="nucleotide sequence ID" value="XM_024697805.1"/>
</dbReference>
<protein>
    <submittedName>
        <fullName evidence="1">Uncharacterized protein</fullName>
    </submittedName>
</protein>
<dbReference type="GeneID" id="36394975"/>
<dbReference type="VEuPathDB" id="FungiDB:Bcin16g00540"/>
<dbReference type="AlphaFoldDB" id="A0A384K610"/>
<proteinExistence type="predicted"/>
<reference evidence="1 2" key="1">
    <citation type="journal article" date="2011" name="PLoS Genet.">
        <title>Genomic analysis of the necrotrophic fungal pathogens Sclerotinia sclerotiorum and Botrytis cinerea.</title>
        <authorList>
            <person name="Amselem J."/>
            <person name="Cuomo C.A."/>
            <person name="van Kan J.A."/>
            <person name="Viaud M."/>
            <person name="Benito E.P."/>
            <person name="Couloux A."/>
            <person name="Coutinho P.M."/>
            <person name="de Vries R.P."/>
            <person name="Dyer P.S."/>
            <person name="Fillinger S."/>
            <person name="Fournier E."/>
            <person name="Gout L."/>
            <person name="Hahn M."/>
            <person name="Kohn L."/>
            <person name="Lapalu N."/>
            <person name="Plummer K.M."/>
            <person name="Pradier J.M."/>
            <person name="Quevillon E."/>
            <person name="Sharon A."/>
            <person name="Simon A."/>
            <person name="ten Have A."/>
            <person name="Tudzynski B."/>
            <person name="Tudzynski P."/>
            <person name="Wincker P."/>
            <person name="Andrew M."/>
            <person name="Anthouard V."/>
            <person name="Beever R.E."/>
            <person name="Beffa R."/>
            <person name="Benoit I."/>
            <person name="Bouzid O."/>
            <person name="Brault B."/>
            <person name="Chen Z."/>
            <person name="Choquer M."/>
            <person name="Collemare J."/>
            <person name="Cotton P."/>
            <person name="Danchin E.G."/>
            <person name="Da Silva C."/>
            <person name="Gautier A."/>
            <person name="Giraud C."/>
            <person name="Giraud T."/>
            <person name="Gonzalez C."/>
            <person name="Grossetete S."/>
            <person name="Guldener U."/>
            <person name="Henrissat B."/>
            <person name="Howlett B.J."/>
            <person name="Kodira C."/>
            <person name="Kretschmer M."/>
            <person name="Lappartient A."/>
            <person name="Leroch M."/>
            <person name="Levis C."/>
            <person name="Mauceli E."/>
            <person name="Neuveglise C."/>
            <person name="Oeser B."/>
            <person name="Pearson M."/>
            <person name="Poulain J."/>
            <person name="Poussereau N."/>
            <person name="Quesneville H."/>
            <person name="Rascle C."/>
            <person name="Schumacher J."/>
            <person name="Segurens B."/>
            <person name="Sexton A."/>
            <person name="Silva E."/>
            <person name="Sirven C."/>
            <person name="Soanes D.M."/>
            <person name="Talbot N.J."/>
            <person name="Templeton M."/>
            <person name="Yandava C."/>
            <person name="Yarden O."/>
            <person name="Zeng Q."/>
            <person name="Rollins J.A."/>
            <person name="Lebrun M.H."/>
            <person name="Dickman M."/>
        </authorList>
    </citation>
    <scope>NUCLEOTIDE SEQUENCE [LARGE SCALE GENOMIC DNA]</scope>
    <source>
        <strain evidence="1 2">B05.10</strain>
    </source>
</reference>
<evidence type="ECO:0000313" key="1">
    <source>
        <dbReference type="EMBL" id="ATZ58202.1"/>
    </source>
</evidence>
<name>A0A384K610_BOTFB</name>
<reference evidence="1 2" key="3">
    <citation type="journal article" date="2017" name="Mol. Plant Pathol.">
        <title>A gapless genome sequence of the fungus Botrytis cinerea.</title>
        <authorList>
            <person name="Van Kan J.A."/>
            <person name="Stassen J.H."/>
            <person name="Mosbach A."/>
            <person name="Van Der Lee T.A."/>
            <person name="Faino L."/>
            <person name="Farmer A.D."/>
            <person name="Papasotiriou D.G."/>
            <person name="Zhou S."/>
            <person name="Seidl M.F."/>
            <person name="Cottam E."/>
            <person name="Edel D."/>
            <person name="Hahn M."/>
            <person name="Schwartz D.C."/>
            <person name="Dietrich R.A."/>
            <person name="Widdison S."/>
            <person name="Scalliet G."/>
        </authorList>
    </citation>
    <scope>NUCLEOTIDE SEQUENCE [LARGE SCALE GENOMIC DNA]</scope>
    <source>
        <strain evidence="1 2">B05.10</strain>
    </source>
</reference>
<reference evidence="1 2" key="2">
    <citation type="journal article" date="2012" name="Eukaryot. Cell">
        <title>Genome update of Botrytis cinerea strains B05.10 and T4.</title>
        <authorList>
            <person name="Staats M."/>
            <person name="van Kan J.A."/>
        </authorList>
    </citation>
    <scope>NUCLEOTIDE SEQUENCE [LARGE SCALE GENOMIC DNA]</scope>
    <source>
        <strain evidence="1 2">B05.10</strain>
    </source>
</reference>
<gene>
    <name evidence="1" type="ORF">BCIN_16g00540</name>
</gene>
<dbReference type="EMBL" id="CP009820">
    <property type="protein sequence ID" value="ATZ58202.1"/>
    <property type="molecule type" value="Genomic_DNA"/>
</dbReference>
<dbReference type="Proteomes" id="UP000001798">
    <property type="component" value="Chromosome 16"/>
</dbReference>
<evidence type="ECO:0000313" key="2">
    <source>
        <dbReference type="Proteomes" id="UP000001798"/>
    </source>
</evidence>
<organism evidence="1 2">
    <name type="scientific">Botryotinia fuckeliana (strain B05.10)</name>
    <name type="common">Noble rot fungus</name>
    <name type="synonym">Botrytis cinerea</name>
    <dbReference type="NCBI Taxonomy" id="332648"/>
    <lineage>
        <taxon>Eukaryota</taxon>
        <taxon>Fungi</taxon>
        <taxon>Dikarya</taxon>
        <taxon>Ascomycota</taxon>
        <taxon>Pezizomycotina</taxon>
        <taxon>Leotiomycetes</taxon>
        <taxon>Helotiales</taxon>
        <taxon>Sclerotiniaceae</taxon>
        <taxon>Botrytis</taxon>
    </lineage>
</organism>
<dbReference type="KEGG" id="bfu:BCIN_16g00540"/>
<accession>A0A384K610</accession>